<evidence type="ECO:0000313" key="10">
    <source>
        <dbReference type="Proteomes" id="UP000609346"/>
    </source>
</evidence>
<keyword evidence="3" id="KW-1003">Cell membrane</keyword>
<dbReference type="InterPro" id="IPR011701">
    <property type="entry name" value="MFS"/>
</dbReference>
<gene>
    <name evidence="9" type="ORF">H8B09_16635</name>
</gene>
<evidence type="ECO:0000259" key="8">
    <source>
        <dbReference type="PROSITE" id="PS50850"/>
    </source>
</evidence>
<keyword evidence="6 7" id="KW-0472">Membrane</keyword>
<dbReference type="PROSITE" id="PS50850">
    <property type="entry name" value="MFS"/>
    <property type="match status" value="1"/>
</dbReference>
<dbReference type="InterPro" id="IPR036259">
    <property type="entry name" value="MFS_trans_sf"/>
</dbReference>
<sequence length="403" mass="41790">MEITQHANRRSGTAKSGFPISLLSLTIGAFAIGMTEFVIMGILPNVADDLNVSISAAGQLITMYALGVAVGAPILTVLTHRIPQKKLLIFLMLLFIVGNGVSVIAPNYAVLMGARVLTALTHGTFFGVGAVIAANLVHPDRRAGAVSVMMAGLTIANILGVPLGTYIGQHMGWRASFGAIALMGVIALIGVAILIPRLKQEKSISIKQQIAALISPKLLVFLLICALGNSGLFAVFTYITPLLVDITGFAEHSVTWILVLFGIGVTVGNIVGGKLADWKLMPSILGIYCVIVIALTALTFTIHNEIAAVATIFVWGAGSFAVMPGLQVRIMSIAKGAPALASTSSHSAGNLGNAVGAFVGGWVITHLSLSSLPWVGAILVGLALAVGAGSMVSERLAVTRNEK</sequence>
<evidence type="ECO:0000313" key="9">
    <source>
        <dbReference type="EMBL" id="MBD3920390.1"/>
    </source>
</evidence>
<feature type="transmembrane region" description="Helical" evidence="7">
    <location>
        <begin position="20"/>
        <end position="42"/>
    </location>
</feature>
<evidence type="ECO:0000256" key="6">
    <source>
        <dbReference type="ARBA" id="ARBA00023136"/>
    </source>
</evidence>
<proteinExistence type="predicted"/>
<organism evidence="9 10">
    <name type="scientific">Paenibacillus terricola</name>
    <dbReference type="NCBI Taxonomy" id="2763503"/>
    <lineage>
        <taxon>Bacteria</taxon>
        <taxon>Bacillati</taxon>
        <taxon>Bacillota</taxon>
        <taxon>Bacilli</taxon>
        <taxon>Bacillales</taxon>
        <taxon>Paenibacillaceae</taxon>
        <taxon>Paenibacillus</taxon>
    </lineage>
</organism>
<keyword evidence="10" id="KW-1185">Reference proteome</keyword>
<comment type="subcellular location">
    <subcellularLocation>
        <location evidence="1">Cell membrane</location>
        <topology evidence="1">Multi-pass membrane protein</topology>
    </subcellularLocation>
</comment>
<dbReference type="Gene3D" id="1.20.1250.20">
    <property type="entry name" value="MFS general substrate transporter like domains"/>
    <property type="match status" value="1"/>
</dbReference>
<accession>A0ABR8MWQ0</accession>
<reference evidence="9 10" key="1">
    <citation type="submission" date="2020-09" db="EMBL/GenBank/DDBJ databases">
        <title>Paenibacillus sp. strain PR3 16S rRNA gene Genome sequencing and assembly.</title>
        <authorList>
            <person name="Kim J."/>
        </authorList>
    </citation>
    <scope>NUCLEOTIDE SEQUENCE [LARGE SCALE GENOMIC DNA]</scope>
    <source>
        <strain evidence="9 10">PR3</strain>
    </source>
</reference>
<feature type="transmembrane region" description="Helical" evidence="7">
    <location>
        <begin position="218"/>
        <end position="241"/>
    </location>
</feature>
<dbReference type="InterPro" id="IPR020846">
    <property type="entry name" value="MFS_dom"/>
</dbReference>
<evidence type="ECO:0000256" key="7">
    <source>
        <dbReference type="SAM" id="Phobius"/>
    </source>
</evidence>
<evidence type="ECO:0000256" key="3">
    <source>
        <dbReference type="ARBA" id="ARBA00022475"/>
    </source>
</evidence>
<dbReference type="EMBL" id="JACXZA010000004">
    <property type="protein sequence ID" value="MBD3920390.1"/>
    <property type="molecule type" value="Genomic_DNA"/>
</dbReference>
<dbReference type="InterPro" id="IPR050189">
    <property type="entry name" value="MFS_Efflux_Transporters"/>
</dbReference>
<feature type="transmembrane region" description="Helical" evidence="7">
    <location>
        <begin position="116"/>
        <end position="137"/>
    </location>
</feature>
<feature type="transmembrane region" description="Helical" evidence="7">
    <location>
        <begin position="306"/>
        <end position="326"/>
    </location>
</feature>
<comment type="caution">
    <text evidence="9">The sequence shown here is derived from an EMBL/GenBank/DDBJ whole genome shotgun (WGS) entry which is preliminary data.</text>
</comment>
<feature type="transmembrane region" description="Helical" evidence="7">
    <location>
        <begin position="371"/>
        <end position="393"/>
    </location>
</feature>
<name>A0ABR8MWQ0_9BACL</name>
<dbReference type="SUPFAM" id="SSF103473">
    <property type="entry name" value="MFS general substrate transporter"/>
    <property type="match status" value="1"/>
</dbReference>
<protein>
    <submittedName>
        <fullName evidence="9">MFS transporter</fullName>
    </submittedName>
</protein>
<evidence type="ECO:0000256" key="4">
    <source>
        <dbReference type="ARBA" id="ARBA00022692"/>
    </source>
</evidence>
<feature type="transmembrane region" description="Helical" evidence="7">
    <location>
        <begin position="87"/>
        <end position="110"/>
    </location>
</feature>
<feature type="transmembrane region" description="Helical" evidence="7">
    <location>
        <begin position="253"/>
        <end position="271"/>
    </location>
</feature>
<feature type="transmembrane region" description="Helical" evidence="7">
    <location>
        <begin position="283"/>
        <end position="300"/>
    </location>
</feature>
<dbReference type="Pfam" id="PF07690">
    <property type="entry name" value="MFS_1"/>
    <property type="match status" value="1"/>
</dbReference>
<feature type="transmembrane region" description="Helical" evidence="7">
    <location>
        <begin position="144"/>
        <end position="167"/>
    </location>
</feature>
<dbReference type="PANTHER" id="PTHR43124:SF8">
    <property type="entry name" value="INNER MEMBRANE TRANSPORT PROTEIN YDHP"/>
    <property type="match status" value="1"/>
</dbReference>
<dbReference type="CDD" id="cd17324">
    <property type="entry name" value="MFS_NepI_like"/>
    <property type="match status" value="1"/>
</dbReference>
<dbReference type="PANTHER" id="PTHR43124">
    <property type="entry name" value="PURINE EFFLUX PUMP PBUE"/>
    <property type="match status" value="1"/>
</dbReference>
<keyword evidence="5 7" id="KW-1133">Transmembrane helix</keyword>
<feature type="transmembrane region" description="Helical" evidence="7">
    <location>
        <begin position="347"/>
        <end position="365"/>
    </location>
</feature>
<feature type="transmembrane region" description="Helical" evidence="7">
    <location>
        <begin position="173"/>
        <end position="198"/>
    </location>
</feature>
<evidence type="ECO:0000256" key="5">
    <source>
        <dbReference type="ARBA" id="ARBA00022989"/>
    </source>
</evidence>
<feature type="transmembrane region" description="Helical" evidence="7">
    <location>
        <begin position="54"/>
        <end position="75"/>
    </location>
</feature>
<feature type="domain" description="Major facilitator superfamily (MFS) profile" evidence="8">
    <location>
        <begin position="21"/>
        <end position="395"/>
    </location>
</feature>
<dbReference type="Proteomes" id="UP000609346">
    <property type="component" value="Unassembled WGS sequence"/>
</dbReference>
<keyword evidence="4 7" id="KW-0812">Transmembrane</keyword>
<evidence type="ECO:0000256" key="1">
    <source>
        <dbReference type="ARBA" id="ARBA00004651"/>
    </source>
</evidence>
<evidence type="ECO:0000256" key="2">
    <source>
        <dbReference type="ARBA" id="ARBA00022448"/>
    </source>
</evidence>
<dbReference type="RefSeq" id="WP_191204692.1">
    <property type="nucleotide sequence ID" value="NZ_JACXZA010000004.1"/>
</dbReference>
<keyword evidence="2" id="KW-0813">Transport</keyword>